<accession>A0A6M3KCK5</accession>
<dbReference type="EMBL" id="MT142386">
    <property type="protein sequence ID" value="QJA79580.1"/>
    <property type="molecule type" value="Genomic_DNA"/>
</dbReference>
<dbReference type="AlphaFoldDB" id="A0A6M3KCK5"/>
<protein>
    <submittedName>
        <fullName evidence="1">Uncharacterized protein</fullName>
    </submittedName>
</protein>
<reference evidence="1" key="1">
    <citation type="submission" date="2020-03" db="EMBL/GenBank/DDBJ databases">
        <title>The deep terrestrial virosphere.</title>
        <authorList>
            <person name="Holmfeldt K."/>
            <person name="Nilsson E."/>
            <person name="Simone D."/>
            <person name="Lopez-Fernandez M."/>
            <person name="Wu X."/>
            <person name="de Brujin I."/>
            <person name="Lundin D."/>
            <person name="Andersson A."/>
            <person name="Bertilsson S."/>
            <person name="Dopson M."/>
        </authorList>
    </citation>
    <scope>NUCLEOTIDE SEQUENCE</scope>
    <source>
        <strain evidence="1">MM415A00866</strain>
    </source>
</reference>
<organism evidence="1">
    <name type="scientific">viral metagenome</name>
    <dbReference type="NCBI Taxonomy" id="1070528"/>
    <lineage>
        <taxon>unclassified sequences</taxon>
        <taxon>metagenomes</taxon>
        <taxon>organismal metagenomes</taxon>
    </lineage>
</organism>
<proteinExistence type="predicted"/>
<sequence>MNAIYHLKGNKSGAQAVIITVGTCRDGYKQVTQDHDVREDGARISGRFYNEFSLEDAKIEFALLKATGYTVSKGVDIVIK</sequence>
<name>A0A6M3KCK5_9ZZZZ</name>
<gene>
    <name evidence="1" type="ORF">MM415A00866_0023</name>
</gene>
<evidence type="ECO:0000313" key="1">
    <source>
        <dbReference type="EMBL" id="QJA79580.1"/>
    </source>
</evidence>